<evidence type="ECO:0000313" key="3">
    <source>
        <dbReference type="EMBL" id="CAL1172887.1"/>
    </source>
</evidence>
<comment type="caution">
    <text evidence="2">The sequence shown here is derived from an EMBL/GenBank/DDBJ whole genome shotgun (WGS) entry which is preliminary data.</text>
</comment>
<dbReference type="Proteomes" id="UP001152797">
    <property type="component" value="Unassembled WGS sequence"/>
</dbReference>
<evidence type="ECO:0000256" key="1">
    <source>
        <dbReference type="SAM" id="SignalP"/>
    </source>
</evidence>
<keyword evidence="1" id="KW-0732">Signal</keyword>
<sequence>MPRRWRYQSRRAAARFLLKLRLWFAVAVLVHREVNQINPNGVLDGEQVDKAGKEEDVGKVITGYTSQESTANAKRVAKNPGFSLIWCWDTRAASSGM</sequence>
<dbReference type="EMBL" id="CAMXCT020006755">
    <property type="protein sequence ID" value="CAL1172887.1"/>
    <property type="molecule type" value="Genomic_DNA"/>
</dbReference>
<protein>
    <submittedName>
        <fullName evidence="2">Uncharacterized protein</fullName>
    </submittedName>
</protein>
<reference evidence="2" key="1">
    <citation type="submission" date="2022-10" db="EMBL/GenBank/DDBJ databases">
        <authorList>
            <person name="Chen Y."/>
            <person name="Dougan E. K."/>
            <person name="Chan C."/>
            <person name="Rhodes N."/>
            <person name="Thang M."/>
        </authorList>
    </citation>
    <scope>NUCLEOTIDE SEQUENCE</scope>
</reference>
<organism evidence="2">
    <name type="scientific">Cladocopium goreaui</name>
    <dbReference type="NCBI Taxonomy" id="2562237"/>
    <lineage>
        <taxon>Eukaryota</taxon>
        <taxon>Sar</taxon>
        <taxon>Alveolata</taxon>
        <taxon>Dinophyceae</taxon>
        <taxon>Suessiales</taxon>
        <taxon>Symbiodiniaceae</taxon>
        <taxon>Cladocopium</taxon>
    </lineage>
</organism>
<feature type="signal peptide" evidence="1">
    <location>
        <begin position="1"/>
        <end position="27"/>
    </location>
</feature>
<accession>A0A9P1GR46</accession>
<evidence type="ECO:0000313" key="4">
    <source>
        <dbReference type="Proteomes" id="UP001152797"/>
    </source>
</evidence>
<proteinExistence type="predicted"/>
<dbReference type="EMBL" id="CAMXCT030006755">
    <property type="protein sequence ID" value="CAL4806824.1"/>
    <property type="molecule type" value="Genomic_DNA"/>
</dbReference>
<keyword evidence="4" id="KW-1185">Reference proteome</keyword>
<dbReference type="AlphaFoldDB" id="A0A9P1GR46"/>
<name>A0A9P1GR46_9DINO</name>
<dbReference type="EMBL" id="CAMXCT010006755">
    <property type="protein sequence ID" value="CAI4019512.1"/>
    <property type="molecule type" value="Genomic_DNA"/>
</dbReference>
<gene>
    <name evidence="2" type="ORF">C1SCF055_LOCUS44007</name>
</gene>
<evidence type="ECO:0000313" key="2">
    <source>
        <dbReference type="EMBL" id="CAI4019512.1"/>
    </source>
</evidence>
<reference evidence="3" key="2">
    <citation type="submission" date="2024-04" db="EMBL/GenBank/DDBJ databases">
        <authorList>
            <person name="Chen Y."/>
            <person name="Shah S."/>
            <person name="Dougan E. K."/>
            <person name="Thang M."/>
            <person name="Chan C."/>
        </authorList>
    </citation>
    <scope>NUCLEOTIDE SEQUENCE [LARGE SCALE GENOMIC DNA]</scope>
</reference>
<feature type="chain" id="PRO_5043273114" evidence="1">
    <location>
        <begin position="28"/>
        <end position="97"/>
    </location>
</feature>